<dbReference type="InterPro" id="IPR036005">
    <property type="entry name" value="Creatinase/aminopeptidase-like"/>
</dbReference>
<reference evidence="3" key="2">
    <citation type="submission" date="2021-04" db="EMBL/GenBank/DDBJ databases">
        <authorList>
            <person name="Gilroy R."/>
        </authorList>
    </citation>
    <scope>NUCLEOTIDE SEQUENCE</scope>
    <source>
        <strain evidence="3">CHK192-19661</strain>
    </source>
</reference>
<dbReference type="InterPro" id="IPR000994">
    <property type="entry name" value="Pept_M24"/>
</dbReference>
<organism evidence="3 4">
    <name type="scientific">Candidatus Borkfalkia avicola</name>
    <dbReference type="NCBI Taxonomy" id="2838503"/>
    <lineage>
        <taxon>Bacteria</taxon>
        <taxon>Bacillati</taxon>
        <taxon>Bacillota</taxon>
        <taxon>Clostridia</taxon>
        <taxon>Christensenellales</taxon>
        <taxon>Christensenellaceae</taxon>
        <taxon>Candidatus Borkfalkia</taxon>
    </lineage>
</organism>
<dbReference type="InterPro" id="IPR050659">
    <property type="entry name" value="Peptidase_M24B"/>
</dbReference>
<sequence>MKFPVIPKEEYAARVAKLRAKMAEKGVDLVVGFSNLLDPSAVRYLCDFSAVNESAAIVVPAEGKVTVCSGQASMDFAEVTNRLEGSELKAFPEIGEVSGFEYNFEGQMDFKDLFLSVKAAHAVRKIGILGQLIFPAVIYNKLREVFPQAEIVNFDFEFYEIREIKSPAEIECLKTCWEMVSAVFAEVVPAIREGMTEREIQAMFEASMLRAGAESYVQAFAPMVASGPKNSFISMCRSSLRKVERSEIMSLAAGVCYEGYNGIICSPLVLGEIPAKIRDAVKCAYDALNHASALLKPGVPCDVVLNAYSDYLTKYGYIEYCPYGSLHSTGMLECEAPAFSVSNRREIRENMALCIDAYFKGMEWGSFRIEDCYLVGKEGARRMTTYNDGALPRIFRF</sequence>
<comment type="caution">
    <text evidence="3">The sequence shown here is derived from an EMBL/GenBank/DDBJ whole genome shotgun (WGS) entry which is preliminary data.</text>
</comment>
<accession>A0A9D2D5A4</accession>
<dbReference type="InterPro" id="IPR000587">
    <property type="entry name" value="Creatinase_N"/>
</dbReference>
<dbReference type="Gene3D" id="3.40.350.10">
    <property type="entry name" value="Creatinase/prolidase N-terminal domain"/>
    <property type="match status" value="1"/>
</dbReference>
<dbReference type="PANTHER" id="PTHR46112">
    <property type="entry name" value="AMINOPEPTIDASE"/>
    <property type="match status" value="1"/>
</dbReference>
<gene>
    <name evidence="3" type="ORF">H9726_00275</name>
</gene>
<evidence type="ECO:0000259" key="1">
    <source>
        <dbReference type="Pfam" id="PF00557"/>
    </source>
</evidence>
<evidence type="ECO:0000313" key="4">
    <source>
        <dbReference type="Proteomes" id="UP000824025"/>
    </source>
</evidence>
<dbReference type="Pfam" id="PF01321">
    <property type="entry name" value="Creatinase_N"/>
    <property type="match status" value="1"/>
</dbReference>
<dbReference type="SUPFAM" id="SSF53092">
    <property type="entry name" value="Creatinase/prolidase N-terminal domain"/>
    <property type="match status" value="1"/>
</dbReference>
<reference evidence="3" key="1">
    <citation type="journal article" date="2021" name="PeerJ">
        <title>Extensive microbial diversity within the chicken gut microbiome revealed by metagenomics and culture.</title>
        <authorList>
            <person name="Gilroy R."/>
            <person name="Ravi A."/>
            <person name="Getino M."/>
            <person name="Pursley I."/>
            <person name="Horton D.L."/>
            <person name="Alikhan N.F."/>
            <person name="Baker D."/>
            <person name="Gharbi K."/>
            <person name="Hall N."/>
            <person name="Watson M."/>
            <person name="Adriaenssens E.M."/>
            <person name="Foster-Nyarko E."/>
            <person name="Jarju S."/>
            <person name="Secka A."/>
            <person name="Antonio M."/>
            <person name="Oren A."/>
            <person name="Chaudhuri R.R."/>
            <person name="La Ragione R."/>
            <person name="Hildebrand F."/>
            <person name="Pallen M.J."/>
        </authorList>
    </citation>
    <scope>NUCLEOTIDE SEQUENCE</scope>
    <source>
        <strain evidence="3">CHK192-19661</strain>
    </source>
</reference>
<dbReference type="AlphaFoldDB" id="A0A9D2D5A4"/>
<dbReference type="PANTHER" id="PTHR46112:SF2">
    <property type="entry name" value="XAA-PRO AMINOPEPTIDASE P-RELATED"/>
    <property type="match status" value="1"/>
</dbReference>
<dbReference type="SUPFAM" id="SSF55920">
    <property type="entry name" value="Creatinase/aminopeptidase"/>
    <property type="match status" value="1"/>
</dbReference>
<dbReference type="Proteomes" id="UP000824025">
    <property type="component" value="Unassembled WGS sequence"/>
</dbReference>
<evidence type="ECO:0000259" key="2">
    <source>
        <dbReference type="Pfam" id="PF01321"/>
    </source>
</evidence>
<proteinExistence type="predicted"/>
<evidence type="ECO:0000313" key="3">
    <source>
        <dbReference type="EMBL" id="HIZ08897.1"/>
    </source>
</evidence>
<dbReference type="Gene3D" id="3.90.230.10">
    <property type="entry name" value="Creatinase/methionine aminopeptidase superfamily"/>
    <property type="match status" value="1"/>
</dbReference>
<feature type="domain" description="Creatinase N-terminal" evidence="2">
    <location>
        <begin position="14"/>
        <end position="164"/>
    </location>
</feature>
<dbReference type="Pfam" id="PF00557">
    <property type="entry name" value="Peptidase_M24"/>
    <property type="match status" value="1"/>
</dbReference>
<dbReference type="InterPro" id="IPR029149">
    <property type="entry name" value="Creatin/AminoP/Spt16_N"/>
</dbReference>
<protein>
    <submittedName>
        <fullName evidence="3">Xaa-Pro peptidase family protein</fullName>
    </submittedName>
</protein>
<dbReference type="EMBL" id="DXCF01000002">
    <property type="protein sequence ID" value="HIZ08897.1"/>
    <property type="molecule type" value="Genomic_DNA"/>
</dbReference>
<dbReference type="CDD" id="cd01066">
    <property type="entry name" value="APP_MetAP"/>
    <property type="match status" value="1"/>
</dbReference>
<name>A0A9D2D5A4_9FIRM</name>
<feature type="domain" description="Peptidase M24" evidence="1">
    <location>
        <begin position="171"/>
        <end position="376"/>
    </location>
</feature>